<gene>
    <name evidence="3" type="ORF">BCR44DRAFT_229137</name>
</gene>
<feature type="transmembrane region" description="Helical" evidence="2">
    <location>
        <begin position="153"/>
        <end position="171"/>
    </location>
</feature>
<evidence type="ECO:0000256" key="1">
    <source>
        <dbReference type="SAM" id="MobiDB-lite"/>
    </source>
</evidence>
<keyword evidence="2" id="KW-1133">Transmembrane helix</keyword>
<dbReference type="OrthoDB" id="5575178at2759"/>
<keyword evidence="4" id="KW-1185">Reference proteome</keyword>
<dbReference type="EMBL" id="MCFL01000003">
    <property type="protein sequence ID" value="ORZ40327.1"/>
    <property type="molecule type" value="Genomic_DNA"/>
</dbReference>
<feature type="transmembrane region" description="Helical" evidence="2">
    <location>
        <begin position="89"/>
        <end position="114"/>
    </location>
</feature>
<sequence length="260" mass="28817">MPSSPVAPAAVAAKPETPGSRRLQSFQVDDQAQSRDAAGGIAEPHSPPQVRKGSAGAGWFETRQQLQKDMQPEDALNGRKCFGGLSLRVGLVAHLVLTLIVLGYEGLYIVLYFAGVIPDALKEAASNPLISPEERAFIEMLEAKQAPWLVAQLIWYSFGLLFCFFGFLVLYLERLNLFKVYQVWLFGHIFAYFVCSIIFEQFSPVALQVPGYAVLTLMIAVLNIYAGYLSVHYKKRLVVLQEQATFYATRPVINEIAAPV</sequence>
<dbReference type="AlphaFoldDB" id="A0A1Y2I0E3"/>
<comment type="caution">
    <text evidence="3">The sequence shown here is derived from an EMBL/GenBank/DDBJ whole genome shotgun (WGS) entry which is preliminary data.</text>
</comment>
<protein>
    <recommendedName>
        <fullName evidence="5">Transmembrane protein</fullName>
    </recommendedName>
</protein>
<feature type="transmembrane region" description="Helical" evidence="2">
    <location>
        <begin position="183"/>
        <end position="199"/>
    </location>
</feature>
<name>A0A1Y2I0E3_9FUNG</name>
<evidence type="ECO:0000313" key="3">
    <source>
        <dbReference type="EMBL" id="ORZ40327.1"/>
    </source>
</evidence>
<feature type="region of interest" description="Disordered" evidence="1">
    <location>
        <begin position="1"/>
        <end position="55"/>
    </location>
</feature>
<reference evidence="3 4" key="1">
    <citation type="submission" date="2016-07" db="EMBL/GenBank/DDBJ databases">
        <title>Pervasive Adenine N6-methylation of Active Genes in Fungi.</title>
        <authorList>
            <consortium name="DOE Joint Genome Institute"/>
            <person name="Mondo S.J."/>
            <person name="Dannebaum R.O."/>
            <person name="Kuo R.C."/>
            <person name="Labutti K."/>
            <person name="Haridas S."/>
            <person name="Kuo A."/>
            <person name="Salamov A."/>
            <person name="Ahrendt S.R."/>
            <person name="Lipzen A."/>
            <person name="Sullivan W."/>
            <person name="Andreopoulos W.B."/>
            <person name="Clum A."/>
            <person name="Lindquist E."/>
            <person name="Daum C."/>
            <person name="Ramamoorthy G.K."/>
            <person name="Gryganskyi A."/>
            <person name="Culley D."/>
            <person name="Magnuson J.K."/>
            <person name="James T.Y."/>
            <person name="O'Malley M.A."/>
            <person name="Stajich J.E."/>
            <person name="Spatafora J.W."/>
            <person name="Visel A."/>
            <person name="Grigoriev I.V."/>
        </authorList>
    </citation>
    <scope>NUCLEOTIDE SEQUENCE [LARGE SCALE GENOMIC DNA]</scope>
    <source>
        <strain evidence="3 4">PL171</strain>
    </source>
</reference>
<dbReference type="Proteomes" id="UP000193411">
    <property type="component" value="Unassembled WGS sequence"/>
</dbReference>
<keyword evidence="2" id="KW-0812">Transmembrane</keyword>
<organism evidence="3 4">
    <name type="scientific">Catenaria anguillulae PL171</name>
    <dbReference type="NCBI Taxonomy" id="765915"/>
    <lineage>
        <taxon>Eukaryota</taxon>
        <taxon>Fungi</taxon>
        <taxon>Fungi incertae sedis</taxon>
        <taxon>Blastocladiomycota</taxon>
        <taxon>Blastocladiomycetes</taxon>
        <taxon>Blastocladiales</taxon>
        <taxon>Catenariaceae</taxon>
        <taxon>Catenaria</taxon>
    </lineage>
</organism>
<evidence type="ECO:0008006" key="5">
    <source>
        <dbReference type="Google" id="ProtNLM"/>
    </source>
</evidence>
<accession>A0A1Y2I0E3</accession>
<feature type="transmembrane region" description="Helical" evidence="2">
    <location>
        <begin position="211"/>
        <end position="231"/>
    </location>
</feature>
<feature type="compositionally biased region" description="Low complexity" evidence="1">
    <location>
        <begin position="1"/>
        <end position="13"/>
    </location>
</feature>
<evidence type="ECO:0000256" key="2">
    <source>
        <dbReference type="SAM" id="Phobius"/>
    </source>
</evidence>
<keyword evidence="2" id="KW-0472">Membrane</keyword>
<proteinExistence type="predicted"/>
<evidence type="ECO:0000313" key="4">
    <source>
        <dbReference type="Proteomes" id="UP000193411"/>
    </source>
</evidence>
<feature type="compositionally biased region" description="Polar residues" evidence="1">
    <location>
        <begin position="22"/>
        <end position="31"/>
    </location>
</feature>